<dbReference type="EMBL" id="CP000597">
    <property type="protein sequence ID" value="ABP00464.1"/>
    <property type="molecule type" value="Genomic_DNA"/>
</dbReference>
<dbReference type="SUPFAM" id="SSF48452">
    <property type="entry name" value="TPR-like"/>
    <property type="match status" value="1"/>
</dbReference>
<evidence type="ECO:0000256" key="4">
    <source>
        <dbReference type="SAM" id="MobiDB-lite"/>
    </source>
</evidence>
<feature type="region of interest" description="Disordered" evidence="4">
    <location>
        <begin position="127"/>
        <end position="159"/>
    </location>
</feature>
<protein>
    <submittedName>
        <fullName evidence="5">TPR-repeat containing protein</fullName>
    </submittedName>
</protein>
<evidence type="ECO:0000256" key="3">
    <source>
        <dbReference type="PROSITE-ProRule" id="PRU00339"/>
    </source>
</evidence>
<dbReference type="RefSeq" id="XP_001422147.1">
    <property type="nucleotide sequence ID" value="XM_001422110.1"/>
</dbReference>
<comment type="similarity">
    <text evidence="2">Belongs to the APC3/CDC27 family.</text>
</comment>
<reference evidence="5 6" key="1">
    <citation type="journal article" date="2007" name="Proc. Natl. Acad. Sci. U.S.A.">
        <title>The tiny eukaryote Ostreococcus provides genomic insights into the paradox of plankton speciation.</title>
        <authorList>
            <person name="Palenik B."/>
            <person name="Grimwood J."/>
            <person name="Aerts A."/>
            <person name="Rouze P."/>
            <person name="Salamov A."/>
            <person name="Putnam N."/>
            <person name="Dupont C."/>
            <person name="Jorgensen R."/>
            <person name="Derelle E."/>
            <person name="Rombauts S."/>
            <person name="Zhou K."/>
            <person name="Otillar R."/>
            <person name="Merchant S.S."/>
            <person name="Podell S."/>
            <person name="Gaasterland T."/>
            <person name="Napoli C."/>
            <person name="Gendler K."/>
            <person name="Manuell A."/>
            <person name="Tai V."/>
            <person name="Vallon O."/>
            <person name="Piganeau G."/>
            <person name="Jancek S."/>
            <person name="Heijde M."/>
            <person name="Jabbari K."/>
            <person name="Bowler C."/>
            <person name="Lohr M."/>
            <person name="Robbens S."/>
            <person name="Werner G."/>
            <person name="Dubchak I."/>
            <person name="Pazour G.J."/>
            <person name="Ren Q."/>
            <person name="Paulsen I."/>
            <person name="Delwiche C."/>
            <person name="Schmutz J."/>
            <person name="Rokhsar D."/>
            <person name="Van de Peer Y."/>
            <person name="Moreau H."/>
            <person name="Grigoriev I.V."/>
        </authorList>
    </citation>
    <scope>NUCLEOTIDE SEQUENCE [LARGE SCALE GENOMIC DNA]</scope>
    <source>
        <strain evidence="5 6">CCE9901</strain>
    </source>
</reference>
<feature type="region of interest" description="Disordered" evidence="4">
    <location>
        <begin position="604"/>
        <end position="627"/>
    </location>
</feature>
<evidence type="ECO:0000313" key="6">
    <source>
        <dbReference type="Proteomes" id="UP000001568"/>
    </source>
</evidence>
<evidence type="ECO:0000313" key="5">
    <source>
        <dbReference type="EMBL" id="ABP00464.1"/>
    </source>
</evidence>
<dbReference type="HOGENOM" id="CLU_436418_0_0_1"/>
<dbReference type="Gramene" id="ABP00464">
    <property type="protein sequence ID" value="ABP00464"/>
    <property type="gene ID" value="OSTLU_18734"/>
</dbReference>
<dbReference type="AlphaFoldDB" id="A4S9Y3"/>
<dbReference type="Proteomes" id="UP000001568">
    <property type="component" value="Chromosome 17"/>
</dbReference>
<name>A4S9Y3_OSTLU</name>
<feature type="compositionally biased region" description="Polar residues" evidence="4">
    <location>
        <begin position="617"/>
        <end position="627"/>
    </location>
</feature>
<gene>
    <name evidence="5" type="primary">TPR4</name>
    <name evidence="5" type="ORF">OSTLU_18734</name>
</gene>
<feature type="repeat" description="TPR" evidence="3">
    <location>
        <begin position="193"/>
        <end position="226"/>
    </location>
</feature>
<dbReference type="Pfam" id="PF13181">
    <property type="entry name" value="TPR_8"/>
    <property type="match status" value="1"/>
</dbReference>
<dbReference type="STRING" id="436017.A4S9Y3"/>
<dbReference type="PANTHER" id="PTHR12558:SF13">
    <property type="entry name" value="CELL DIVISION CYCLE PROTEIN 27 HOMOLOG"/>
    <property type="match status" value="1"/>
</dbReference>
<accession>A4S9Y3</accession>
<feature type="repeat" description="TPR" evidence="3">
    <location>
        <begin position="342"/>
        <end position="375"/>
    </location>
</feature>
<dbReference type="PROSITE" id="PS50005">
    <property type="entry name" value="TPR"/>
    <property type="match status" value="2"/>
</dbReference>
<evidence type="ECO:0000256" key="1">
    <source>
        <dbReference type="ARBA" id="ARBA00022803"/>
    </source>
</evidence>
<dbReference type="GeneID" id="5006205"/>
<dbReference type="OrthoDB" id="10518195at2759"/>
<dbReference type="SMART" id="SM00028">
    <property type="entry name" value="TPR"/>
    <property type="match status" value="3"/>
</dbReference>
<dbReference type="PANTHER" id="PTHR12558">
    <property type="entry name" value="CELL DIVISION CYCLE 16,23,27"/>
    <property type="match status" value="1"/>
</dbReference>
<dbReference type="InterPro" id="IPR019734">
    <property type="entry name" value="TPR_rpt"/>
</dbReference>
<organism evidence="5 6">
    <name type="scientific">Ostreococcus lucimarinus (strain CCE9901)</name>
    <dbReference type="NCBI Taxonomy" id="436017"/>
    <lineage>
        <taxon>Eukaryota</taxon>
        <taxon>Viridiplantae</taxon>
        <taxon>Chlorophyta</taxon>
        <taxon>Mamiellophyceae</taxon>
        <taxon>Mamiellales</taxon>
        <taxon>Bathycoccaceae</taxon>
        <taxon>Ostreococcus</taxon>
    </lineage>
</organism>
<sequence length="627" mass="69583">MPWFARERAIEMDEDLRRRVVEDPAFALAMPLEDVARVESAAAEREGQLSLANGECAYAAAFYGLALRALALDRARAPMDASARRRKRIELRLRLGDARAGANEPGRACGAYAAALRGLGLIAKKRATREGEENEPEGVLGRERRDGEECEETYDDGGDEETFAKEKPRIAAAFLRKANESSSKASIKGLVDGEVMFRIGRACQMAGRYNRALLAYETALVLQPDGPRDASATQVYLACGEMYLSLQMADYALECFRKVMKRPMEASLGTGDVLCEIASCYRVLRLPEEESRCMKSVCSDPLHKPIRTTNVIRVAWYRYERDKDAARALRELTEANVVKKTSEGLYTKGRVHAETGNFDAADACYVEACKMEPTSPKIWLEIGNLYLNGFQIPTIAVKAYGRAKELATFMQLQEDALHAARGYGCVSEGQTKFADSSEVTATHENAVIGRGDAFTELGQVSSALREYEQVPETGRVQIRKMKIMIWAVVALQRAYRRHKARMNAEIASGIRRPALLPAARPQEARPKISEALLAKRANRPKTEVKPAKNKYETITRQITRTATPRDRAPMDMLKDFTIKPAKNYVSPNASPATKRKTKGVGLFDFSRAEQKTPIATAPSSGRTSLFK</sequence>
<dbReference type="Gene3D" id="1.25.40.10">
    <property type="entry name" value="Tetratricopeptide repeat domain"/>
    <property type="match status" value="2"/>
</dbReference>
<dbReference type="InterPro" id="IPR011990">
    <property type="entry name" value="TPR-like_helical_dom_sf"/>
</dbReference>
<proteinExistence type="inferred from homology"/>
<evidence type="ECO:0000256" key="2">
    <source>
        <dbReference type="ARBA" id="ARBA00038210"/>
    </source>
</evidence>
<keyword evidence="6" id="KW-1185">Reference proteome</keyword>
<dbReference type="KEGG" id="olu:OSTLU_18734"/>
<keyword evidence="1 3" id="KW-0802">TPR repeat</keyword>
<feature type="compositionally biased region" description="Acidic residues" evidence="4">
    <location>
        <begin position="148"/>
        <end position="159"/>
    </location>
</feature>